<dbReference type="Pfam" id="PF07484">
    <property type="entry name" value="Collar"/>
    <property type="match status" value="1"/>
</dbReference>
<protein>
    <submittedName>
        <fullName evidence="3">Phage tail protein</fullName>
    </submittedName>
</protein>
<organism evidence="3 4">
    <name type="scientific">Bradyrhizobium aeschynomenes</name>
    <dbReference type="NCBI Taxonomy" id="2734909"/>
    <lineage>
        <taxon>Bacteria</taxon>
        <taxon>Pseudomonadati</taxon>
        <taxon>Pseudomonadota</taxon>
        <taxon>Alphaproteobacteria</taxon>
        <taxon>Hyphomicrobiales</taxon>
        <taxon>Nitrobacteraceae</taxon>
        <taxon>Bradyrhizobium</taxon>
    </lineage>
</organism>
<gene>
    <name evidence="3" type="ORF">HL667_03180</name>
</gene>
<dbReference type="Gene3D" id="3.90.1340.10">
    <property type="entry name" value="Phage tail collar domain"/>
    <property type="match status" value="1"/>
</dbReference>
<keyword evidence="4" id="KW-1185">Reference proteome</keyword>
<dbReference type="InterPro" id="IPR011083">
    <property type="entry name" value="Phage_tail_collar_dom"/>
</dbReference>
<sequence length="176" mass="18339">MSDPFIAEIRLFAFPRVPDGWLLCDGKSLPISEYETLYTIIGTTYGGDGVQTFNTPDLRGRVPIGQGTGTGLQTYVIGQAAGEDEHSLNSNEIPSHSHSLLASTQPASTATPGESVILGTASVDNLYAPVANAAPYTTMSTQAVTTAGQGLGHNNLMPTVVGNYCICYAGVFPSPG</sequence>
<reference evidence="3" key="1">
    <citation type="submission" date="2020-05" db="EMBL/GenBank/DDBJ databases">
        <title>Nod-independent and nitrogen-fixing Bradyrhizobium aeschynomene sp. nov. isolated from nodules of Aeschynomene indica.</title>
        <authorList>
            <person name="Zhang Z."/>
        </authorList>
    </citation>
    <scope>NUCLEOTIDE SEQUENCE</scope>
    <source>
        <strain evidence="3">83012</strain>
    </source>
</reference>
<proteinExistence type="predicted"/>
<evidence type="ECO:0000256" key="1">
    <source>
        <dbReference type="SAM" id="MobiDB-lite"/>
    </source>
</evidence>
<evidence type="ECO:0000259" key="2">
    <source>
        <dbReference type="Pfam" id="PF07484"/>
    </source>
</evidence>
<dbReference type="SUPFAM" id="SSF88874">
    <property type="entry name" value="Receptor-binding domain of short tail fibre protein gp12"/>
    <property type="match status" value="1"/>
</dbReference>
<evidence type="ECO:0000313" key="4">
    <source>
        <dbReference type="Proteomes" id="UP000886476"/>
    </source>
</evidence>
<dbReference type="Proteomes" id="UP000886476">
    <property type="component" value="Unassembled WGS sequence"/>
</dbReference>
<feature type="domain" description="Phage tail collar" evidence="2">
    <location>
        <begin position="8"/>
        <end position="63"/>
    </location>
</feature>
<evidence type="ECO:0000313" key="3">
    <source>
        <dbReference type="EMBL" id="NPU63994.1"/>
    </source>
</evidence>
<comment type="caution">
    <text evidence="3">The sequence shown here is derived from an EMBL/GenBank/DDBJ whole genome shotgun (WGS) entry which is preliminary data.</text>
</comment>
<accession>A0ABX2C6T5</accession>
<dbReference type="RefSeq" id="WP_172108898.1">
    <property type="nucleotide sequence ID" value="NZ_JABFDM010000006.1"/>
</dbReference>
<dbReference type="InterPro" id="IPR037053">
    <property type="entry name" value="Phage_tail_collar_dom_sf"/>
</dbReference>
<dbReference type="EMBL" id="JABFDN010000001">
    <property type="protein sequence ID" value="NPU63994.1"/>
    <property type="molecule type" value="Genomic_DNA"/>
</dbReference>
<feature type="region of interest" description="Disordered" evidence="1">
    <location>
        <begin position="83"/>
        <end position="112"/>
    </location>
</feature>
<feature type="compositionally biased region" description="Polar residues" evidence="1">
    <location>
        <begin position="88"/>
        <end position="112"/>
    </location>
</feature>
<name>A0ABX2C6T5_9BRAD</name>